<dbReference type="PATRIC" id="fig|394.7.peg.2415"/>
<dbReference type="OrthoDB" id="4736406at2"/>
<dbReference type="HOGENOM" id="CLU_1667998_0_0_5"/>
<dbReference type="EMBL" id="CP000874">
    <property type="protein sequence ID" value="ACP23444.1"/>
    <property type="molecule type" value="Genomic_DNA"/>
</dbReference>
<dbReference type="KEGG" id="rhi:NGR_b19970"/>
<name>C3KM08_SINFN</name>
<evidence type="ECO:0000313" key="3">
    <source>
        <dbReference type="Proteomes" id="UP000001054"/>
    </source>
</evidence>
<keyword evidence="2" id="KW-0614">Plasmid</keyword>
<accession>C3KM08</accession>
<reference evidence="3" key="1">
    <citation type="journal article" date="2004" name="J. Bacteriol.">
        <title>An evolutionary hot spot: the pNGR234b replicon of Rhizobium sp. strain NGR234.</title>
        <authorList>
            <person name="Streit W.R."/>
            <person name="Schmitz R.A."/>
            <person name="Perret X."/>
            <person name="Staehelin C."/>
            <person name="Deakin W.J."/>
            <person name="Raasch C."/>
            <person name="Liesegang H."/>
            <person name="Broughton W.J."/>
        </authorList>
    </citation>
    <scope>NUCLEOTIDE SEQUENCE [LARGE SCALE GENOMIC DNA]</scope>
    <source>
        <strain evidence="3">NBRC 101917 / NGR234</strain>
    </source>
</reference>
<sequence length="158" mass="18125">MIEAFKDRWFGDQRLSIRAEAEVDEVPDQTEFVVKNMATVALQLLKRYRNVRYANYSGRIPPSFMLSYFGGAAALPDMKLSDMLIRICRWIHVYDRDGDPRLCLCDPAADEWDATMHLSRTIVPWSADWLACYELWLMTGRWTGGGRHPIPRAAGVAL</sequence>
<protein>
    <recommendedName>
        <fullName evidence="1">Type II CBASS E2 protein domain-containing protein</fullName>
    </recommendedName>
</protein>
<geneLocation type="plasmid" evidence="3">
    <name>sym pNGR234b</name>
</geneLocation>
<evidence type="ECO:0000313" key="2">
    <source>
        <dbReference type="EMBL" id="ACP23444.1"/>
    </source>
</evidence>
<proteinExistence type="predicted"/>
<evidence type="ECO:0000259" key="1">
    <source>
        <dbReference type="Pfam" id="PF26395"/>
    </source>
</evidence>
<dbReference type="Pfam" id="PF26395">
    <property type="entry name" value="E2-CBASS"/>
    <property type="match status" value="1"/>
</dbReference>
<keyword evidence="3" id="KW-1185">Reference proteome</keyword>
<dbReference type="InterPro" id="IPR058588">
    <property type="entry name" value="E2-CBASS"/>
</dbReference>
<reference evidence="2 3" key="2">
    <citation type="journal article" date="2009" name="Appl. Environ. Microbiol.">
        <title>Rhizobium sp. strain NGR234 possesses a remarkable number of secretion systems.</title>
        <authorList>
            <person name="Schmeisser C."/>
            <person name="Liesegang H."/>
            <person name="Krysciak D."/>
            <person name="Bakkou N."/>
            <person name="Le Quere A."/>
            <person name="Wollherr A."/>
            <person name="Heinemeyer I."/>
            <person name="Morgenstern B."/>
            <person name="Pommerening-Roeser A."/>
            <person name="Flores M."/>
            <person name="Palacios R."/>
            <person name="Brenner S."/>
            <person name="Gottschalk G."/>
            <person name="Schmitz R.A."/>
            <person name="Broughton W.J."/>
            <person name="Perret X."/>
            <person name="Strittmatter A.W."/>
            <person name="Streit W.R."/>
        </authorList>
    </citation>
    <scope>NUCLEOTIDE SEQUENCE [LARGE SCALE GENOMIC DNA]</scope>
    <source>
        <strain evidence="3">NBRC 101917 / NGR234</strain>
    </source>
</reference>
<dbReference type="RefSeq" id="WP_015888064.1">
    <property type="nucleotide sequence ID" value="NC_012586.1"/>
</dbReference>
<dbReference type="AlphaFoldDB" id="C3KM08"/>
<feature type="domain" description="Type II CBASS E2 protein" evidence="1">
    <location>
        <begin position="88"/>
        <end position="149"/>
    </location>
</feature>
<organism evidence="2 3">
    <name type="scientific">Sinorhizobium fredii (strain NBRC 101917 / NGR234)</name>
    <dbReference type="NCBI Taxonomy" id="394"/>
    <lineage>
        <taxon>Bacteria</taxon>
        <taxon>Pseudomonadati</taxon>
        <taxon>Pseudomonadota</taxon>
        <taxon>Alphaproteobacteria</taxon>
        <taxon>Hyphomicrobiales</taxon>
        <taxon>Rhizobiaceae</taxon>
        <taxon>Sinorhizobium/Ensifer group</taxon>
        <taxon>Sinorhizobium</taxon>
    </lineage>
</organism>
<dbReference type="Proteomes" id="UP000001054">
    <property type="component" value="Plasmid pNGR234b"/>
</dbReference>
<gene>
    <name evidence="2" type="ordered locus">NGR_b19970</name>
</gene>